<feature type="compositionally biased region" description="Acidic residues" evidence="1">
    <location>
        <begin position="95"/>
        <end position="112"/>
    </location>
</feature>
<dbReference type="RefSeq" id="XP_041553839.1">
    <property type="nucleotide sequence ID" value="XM_041700900.1"/>
</dbReference>
<name>A0A7R7XHY0_9EURO</name>
<evidence type="ECO:0000313" key="2">
    <source>
        <dbReference type="EMBL" id="BCS21645.1"/>
    </source>
</evidence>
<keyword evidence="3" id="KW-1185">Reference proteome</keyword>
<feature type="region of interest" description="Disordered" evidence="1">
    <location>
        <begin position="94"/>
        <end position="130"/>
    </location>
</feature>
<dbReference type="InterPro" id="IPR011333">
    <property type="entry name" value="SKP1/BTB/POZ_sf"/>
</dbReference>
<dbReference type="Gene3D" id="3.30.710.10">
    <property type="entry name" value="Potassium Channel Kv1.1, Chain A"/>
    <property type="match status" value="1"/>
</dbReference>
<dbReference type="OrthoDB" id="5326346at2759"/>
<evidence type="ECO:0000256" key="1">
    <source>
        <dbReference type="SAM" id="MobiDB-lite"/>
    </source>
</evidence>
<evidence type="ECO:0008006" key="4">
    <source>
        <dbReference type="Google" id="ProtNLM"/>
    </source>
</evidence>
<dbReference type="AlphaFoldDB" id="A0A7R7XHY0"/>
<reference evidence="2" key="1">
    <citation type="submission" date="2021-01" db="EMBL/GenBank/DDBJ databases">
        <authorList>
            <consortium name="Aspergillus puulaauensis MK2 genome sequencing consortium"/>
            <person name="Kazuki M."/>
            <person name="Futagami T."/>
        </authorList>
    </citation>
    <scope>NUCLEOTIDE SEQUENCE</scope>
    <source>
        <strain evidence="2">MK2</strain>
    </source>
</reference>
<evidence type="ECO:0000313" key="3">
    <source>
        <dbReference type="Proteomes" id="UP000654913"/>
    </source>
</evidence>
<dbReference type="KEGG" id="apuu:APUU_22077S"/>
<dbReference type="Proteomes" id="UP000654913">
    <property type="component" value="Chromosome 2"/>
</dbReference>
<dbReference type="GeneID" id="64971650"/>
<sequence length="811" mass="90345">MSDITDQTSELILDPEGEVTIILHNPDAPFAVWDLTSASIHHGPRSGKGVDWTSAASTKATKNPGLAHAMALARRIAEPSEATAQISSETNLFENETEDEHEQEQPGEDAPEDNEKRASGQESTTPEPAPVRFQVSAKHLMLASSVFQSMLGKNEWKEATQLKEHGSVDIDTYDFDTEALLVFLRIIHCKVTDLPETMSLELMAKLAVVADYYECRDLVAYYIKRVILDNHCNTQPKRYTRTLVLWIWVAYFFRVPYLFDEATTTAVREAGGTITSLGLPIPRAIIDDLNRVRVKGIKIIIDALHAAKEAFLTPPFKCSMQCDSAMLGALMMQMDTHGVLSPKPQEPFAGLRHSKLVEDVANFWCPEGLDVEHTIHYGLSKKPHRRFNRHFKKVSSHFRGIQPPTFDNYLHPEWWFISGFALDIKSIYTTSYFQSLASSSLPVLPNILLSDTLPLASLRILLLFPFSAQDIHIDQRRTDFDSSQANSPYSPIRKHISSFNTVTMTTYTIDPSGDVTLVVNNPNAPFAPLPETTAAPQAPADASQFTTEQKTNPEVCIKVSGKQLMMASPVFERALTGSWKESFEFKIDGAVTIHTEGWDIEALLVLMKMIHCKPHELPAQASVELIAKLGVLADYYECIPVAGYYAIKWVAGDIMPPAPPTVDDAYIRDLVLRVWISWTFDPPNAFETSCEMLVQNTRGSICSFGLPIPVNIIDALNKRRETAIEKAKALIELERHAILTDESRCTAACRAMTLGTLLIFLEKRQILSIQAPYSGIVLSLTIAFFPKGMSAPTLPSAIYFVLWAVPLGHLI</sequence>
<gene>
    <name evidence="2" type="ORF">APUU_22077S</name>
</gene>
<accession>A0A7R7XHY0</accession>
<organism evidence="2 3">
    <name type="scientific">Aspergillus puulaauensis</name>
    <dbReference type="NCBI Taxonomy" id="1220207"/>
    <lineage>
        <taxon>Eukaryota</taxon>
        <taxon>Fungi</taxon>
        <taxon>Dikarya</taxon>
        <taxon>Ascomycota</taxon>
        <taxon>Pezizomycotina</taxon>
        <taxon>Eurotiomycetes</taxon>
        <taxon>Eurotiomycetidae</taxon>
        <taxon>Eurotiales</taxon>
        <taxon>Aspergillaceae</taxon>
        <taxon>Aspergillus</taxon>
    </lineage>
</organism>
<protein>
    <recommendedName>
        <fullName evidence="4">BTB domain-containing protein</fullName>
    </recommendedName>
</protein>
<dbReference type="EMBL" id="AP024444">
    <property type="protein sequence ID" value="BCS21645.1"/>
    <property type="molecule type" value="Genomic_DNA"/>
</dbReference>
<proteinExistence type="predicted"/>
<reference evidence="2" key="2">
    <citation type="submission" date="2021-02" db="EMBL/GenBank/DDBJ databases">
        <title>Aspergillus puulaauensis MK2 genome sequence.</title>
        <authorList>
            <person name="Futagami T."/>
            <person name="Mori K."/>
            <person name="Kadooka C."/>
            <person name="Tanaka T."/>
        </authorList>
    </citation>
    <scope>NUCLEOTIDE SEQUENCE</scope>
    <source>
        <strain evidence="2">MK2</strain>
    </source>
</reference>